<comment type="caution">
    <text evidence="2">The sequence shown here is derived from an EMBL/GenBank/DDBJ whole genome shotgun (WGS) entry which is preliminary data.</text>
</comment>
<dbReference type="EMBL" id="CAJZBQ010000041">
    <property type="protein sequence ID" value="CAG9326783.1"/>
    <property type="molecule type" value="Genomic_DNA"/>
</dbReference>
<organism evidence="2 3">
    <name type="scientific">Blepharisma stoltei</name>
    <dbReference type="NCBI Taxonomy" id="1481888"/>
    <lineage>
        <taxon>Eukaryota</taxon>
        <taxon>Sar</taxon>
        <taxon>Alveolata</taxon>
        <taxon>Ciliophora</taxon>
        <taxon>Postciliodesmatophora</taxon>
        <taxon>Heterotrichea</taxon>
        <taxon>Heterotrichida</taxon>
        <taxon>Blepharismidae</taxon>
        <taxon>Blepharisma</taxon>
    </lineage>
</organism>
<keyword evidence="3" id="KW-1185">Reference proteome</keyword>
<accession>A0AAU9JM48</accession>
<proteinExistence type="predicted"/>
<reference evidence="2" key="1">
    <citation type="submission" date="2021-09" db="EMBL/GenBank/DDBJ databases">
        <authorList>
            <consortium name="AG Swart"/>
            <person name="Singh M."/>
            <person name="Singh A."/>
            <person name="Seah K."/>
            <person name="Emmerich C."/>
        </authorList>
    </citation>
    <scope>NUCLEOTIDE SEQUENCE</scope>
    <source>
        <strain evidence="2">ATCC30299</strain>
    </source>
</reference>
<evidence type="ECO:0000256" key="1">
    <source>
        <dbReference type="SAM" id="MobiDB-lite"/>
    </source>
</evidence>
<dbReference type="Proteomes" id="UP001162131">
    <property type="component" value="Unassembled WGS sequence"/>
</dbReference>
<evidence type="ECO:0000313" key="3">
    <source>
        <dbReference type="Proteomes" id="UP001162131"/>
    </source>
</evidence>
<sequence length="204" mass="23490">MRPTDLKFRSPKEKTPEYYDVGVTITGNTLFASPSRLRPNFSKASRFPQYEINAKRTGYRVGPGSYELKQDITKKGPIYKKNHAEKDLSNNGYYYLGDQIVFEPSFVLKSKRASINDITPRIDASQVLPNRPLRPASAIEAGEKSPWFLRKSVDFTLTDETRTKTPQSPERPRTKPNFPKRAFIRSPYFSTLNHKRANSSFEKY</sequence>
<protein>
    <submittedName>
        <fullName evidence="2">Uncharacterized protein</fullName>
    </submittedName>
</protein>
<dbReference type="AlphaFoldDB" id="A0AAU9JM48"/>
<name>A0AAU9JM48_9CILI</name>
<feature type="region of interest" description="Disordered" evidence="1">
    <location>
        <begin position="158"/>
        <end position="180"/>
    </location>
</feature>
<gene>
    <name evidence="2" type="ORF">BSTOLATCC_MIC42050</name>
</gene>
<evidence type="ECO:0000313" key="2">
    <source>
        <dbReference type="EMBL" id="CAG9326783.1"/>
    </source>
</evidence>